<name>A0ABD5YM92_9EURY</name>
<evidence type="ECO:0000313" key="2">
    <source>
        <dbReference type="Proteomes" id="UP001596417"/>
    </source>
</evidence>
<proteinExistence type="predicted"/>
<sequence length="203" mass="21597">MRTRRQVLGTLGALGTVTALAGCASRADRQSGGAGLFAPEFSDQSIPEQYTCAGGDISPELEFSDVSFDTEAFALIMDTVDASGSKPFVHWLIWNIPANTTTLPEGIPQQPRVELSERGTDPGFPATVTGTTGPVHQGTNGFGEIGYRGPCPPPEEPPYTYEFTLYSLRSTIDVAPGAKRPALESAIQSELIGETTLIGTFDR</sequence>
<evidence type="ECO:0000313" key="1">
    <source>
        <dbReference type="EMBL" id="MFC7190400.1"/>
    </source>
</evidence>
<dbReference type="EMBL" id="JBHTAX010000001">
    <property type="protein sequence ID" value="MFC7190400.1"/>
    <property type="molecule type" value="Genomic_DNA"/>
</dbReference>
<dbReference type="InterPro" id="IPR008914">
    <property type="entry name" value="PEBP"/>
</dbReference>
<dbReference type="GO" id="GO:0004860">
    <property type="term" value="F:protein kinase inhibitor activity"/>
    <property type="evidence" value="ECO:0007669"/>
    <property type="project" value="UniProtKB-KW"/>
</dbReference>
<dbReference type="PANTHER" id="PTHR30289:SF1">
    <property type="entry name" value="PEBP (PHOSPHATIDYLETHANOLAMINE-BINDING PROTEIN) FAMILY PROTEIN"/>
    <property type="match status" value="1"/>
</dbReference>
<dbReference type="PANTHER" id="PTHR30289">
    <property type="entry name" value="UNCHARACTERIZED PROTEIN YBCL-RELATED"/>
    <property type="match status" value="1"/>
</dbReference>
<dbReference type="RefSeq" id="WP_264556101.1">
    <property type="nucleotide sequence ID" value="NZ_CP109979.1"/>
</dbReference>
<dbReference type="SUPFAM" id="SSF49777">
    <property type="entry name" value="PEBP-like"/>
    <property type="match status" value="1"/>
</dbReference>
<dbReference type="InterPro" id="IPR006311">
    <property type="entry name" value="TAT_signal"/>
</dbReference>
<dbReference type="PROSITE" id="PS51257">
    <property type="entry name" value="PROKAR_LIPOPROTEIN"/>
    <property type="match status" value="1"/>
</dbReference>
<dbReference type="AlphaFoldDB" id="A0ABD5YM92"/>
<reference evidence="1 2" key="1">
    <citation type="journal article" date="2019" name="Int. J. Syst. Evol. Microbiol.">
        <title>The Global Catalogue of Microorganisms (GCM) 10K type strain sequencing project: providing services to taxonomists for standard genome sequencing and annotation.</title>
        <authorList>
            <consortium name="The Broad Institute Genomics Platform"/>
            <consortium name="The Broad Institute Genome Sequencing Center for Infectious Disease"/>
            <person name="Wu L."/>
            <person name="Ma J."/>
        </authorList>
    </citation>
    <scope>NUCLEOTIDE SEQUENCE [LARGE SCALE GENOMIC DNA]</scope>
    <source>
        <strain evidence="1 2">RDMS1</strain>
    </source>
</reference>
<dbReference type="Gene3D" id="3.90.280.10">
    <property type="entry name" value="PEBP-like"/>
    <property type="match status" value="1"/>
</dbReference>
<dbReference type="Proteomes" id="UP001596417">
    <property type="component" value="Unassembled WGS sequence"/>
</dbReference>
<accession>A0ABD5YM92</accession>
<dbReference type="NCBIfam" id="TIGR00481">
    <property type="entry name" value="YbhB/YbcL family Raf kinase inhibitor-like protein"/>
    <property type="match status" value="1"/>
</dbReference>
<dbReference type="Pfam" id="PF01161">
    <property type="entry name" value="PBP"/>
    <property type="match status" value="1"/>
</dbReference>
<protein>
    <submittedName>
        <fullName evidence="1">YbhB/YbcL family Raf kinase inhibitor-like protein</fullName>
    </submittedName>
</protein>
<organism evidence="1 2">
    <name type="scientific">Halocatena marina</name>
    <dbReference type="NCBI Taxonomy" id="2934937"/>
    <lineage>
        <taxon>Archaea</taxon>
        <taxon>Methanobacteriati</taxon>
        <taxon>Methanobacteriota</taxon>
        <taxon>Stenosarchaea group</taxon>
        <taxon>Halobacteria</taxon>
        <taxon>Halobacteriales</taxon>
        <taxon>Natronomonadaceae</taxon>
        <taxon>Halocatena</taxon>
    </lineage>
</organism>
<gene>
    <name evidence="1" type="ORF">ACFQL7_11415</name>
</gene>
<dbReference type="GeneID" id="76200002"/>
<comment type="caution">
    <text evidence="1">The sequence shown here is derived from an EMBL/GenBank/DDBJ whole genome shotgun (WGS) entry which is preliminary data.</text>
</comment>
<keyword evidence="2" id="KW-1185">Reference proteome</keyword>
<dbReference type="CDD" id="cd00865">
    <property type="entry name" value="PEBP_bact_arch"/>
    <property type="match status" value="1"/>
</dbReference>
<dbReference type="PROSITE" id="PS51318">
    <property type="entry name" value="TAT"/>
    <property type="match status" value="1"/>
</dbReference>
<keyword evidence="1" id="KW-0649">Protein kinase inhibitor</keyword>
<dbReference type="InterPro" id="IPR036610">
    <property type="entry name" value="PEBP-like_sf"/>
</dbReference>
<dbReference type="InterPro" id="IPR005247">
    <property type="entry name" value="YbhB_YbcL/LppC-like"/>
</dbReference>